<evidence type="ECO:0000313" key="5">
    <source>
        <dbReference type="EMBL" id="OWF54626.1"/>
    </source>
</evidence>
<organism evidence="5 6">
    <name type="scientific">Mizuhopecten yessoensis</name>
    <name type="common">Japanese scallop</name>
    <name type="synonym">Patinopecten yessoensis</name>
    <dbReference type="NCBI Taxonomy" id="6573"/>
    <lineage>
        <taxon>Eukaryota</taxon>
        <taxon>Metazoa</taxon>
        <taxon>Spiralia</taxon>
        <taxon>Lophotrochozoa</taxon>
        <taxon>Mollusca</taxon>
        <taxon>Bivalvia</taxon>
        <taxon>Autobranchia</taxon>
        <taxon>Pteriomorphia</taxon>
        <taxon>Pectinida</taxon>
        <taxon>Pectinoidea</taxon>
        <taxon>Pectinidae</taxon>
        <taxon>Mizuhopecten</taxon>
    </lineage>
</organism>
<evidence type="ECO:0000313" key="6">
    <source>
        <dbReference type="Proteomes" id="UP000242188"/>
    </source>
</evidence>
<keyword evidence="2 3" id="KW-0479">Metal-binding</keyword>
<keyword evidence="3" id="KW-0503">Monooxygenase</keyword>
<keyword evidence="4" id="KW-0732">Signal</keyword>
<dbReference type="InterPro" id="IPR039983">
    <property type="entry name" value="CYP46A1"/>
</dbReference>
<dbReference type="EMBL" id="NEDP02000962">
    <property type="protein sequence ID" value="OWF54626.1"/>
    <property type="molecule type" value="Genomic_DNA"/>
</dbReference>
<dbReference type="GO" id="GO:0033781">
    <property type="term" value="F:cholesterol 24-hydroxylase activity"/>
    <property type="evidence" value="ECO:0007669"/>
    <property type="project" value="InterPro"/>
</dbReference>
<dbReference type="PANTHER" id="PTHR24293">
    <property type="entry name" value="CYTOCHROME P450 FAMILY 46 SUBFAMILY A"/>
    <property type="match status" value="1"/>
</dbReference>
<dbReference type="Proteomes" id="UP000242188">
    <property type="component" value="Unassembled WGS sequence"/>
</dbReference>
<evidence type="ECO:0000256" key="2">
    <source>
        <dbReference type="PIRSR" id="PIRSR602401-1"/>
    </source>
</evidence>
<dbReference type="PRINTS" id="PR00385">
    <property type="entry name" value="P450"/>
</dbReference>
<evidence type="ECO:0000256" key="1">
    <source>
        <dbReference type="ARBA" id="ARBA00010617"/>
    </source>
</evidence>
<dbReference type="Gene3D" id="1.10.630.10">
    <property type="entry name" value="Cytochrome P450"/>
    <property type="match status" value="1"/>
</dbReference>
<keyword evidence="6" id="KW-1185">Reference proteome</keyword>
<dbReference type="InterPro" id="IPR017972">
    <property type="entry name" value="Cyt_P450_CS"/>
</dbReference>
<feature type="chain" id="PRO_5013210765" evidence="4">
    <location>
        <begin position="19"/>
        <end position="497"/>
    </location>
</feature>
<proteinExistence type="inferred from homology"/>
<dbReference type="GO" id="GO:0005506">
    <property type="term" value="F:iron ion binding"/>
    <property type="evidence" value="ECO:0007669"/>
    <property type="project" value="InterPro"/>
</dbReference>
<sequence length="497" mass="57381">MLLFWGELFLLLVLPCVAYLCWCLHRLHLRYSHLPGPPLDSFIGGNAPSLVKHIKEGGHFFSYVLQNARKYGRTFRLIIMNQAIVFTTDPTAIKEMVVSNNRKPKQVYGTMGHIFGERFLGEGLLTESDHNASKGNLLRPKLQHWFQRSQMRNMMGEFNDSADVLVTKLSYLADGRTQINMFNEFNHIALDLIGKVACSEDFQTIHSDTNPFSRAFRDVFVGIIKNGRNPLMVYNPLNWAYCRSVKKSCAFLRQYCSSMIDERLAAMADDTHVPDDILTHMVRVHEPKTLHDRQILLDNFLTFFLAGQETTSCLLSFCLICLGKYPHVLKRLRDEIDQVVGEKTSVEFEDLGKLPYLDMVVQETLRRYPPSAATYRETNQNDVIDGFPIPKETSVCFSMYVLSNLEEYFTDPLEFQPERFSEENRKRIGSYRYFPFSMGPRTCIGKHFAEVESKIILVKFLQWFNFTLDPDQSTDIQEMLLHRPKDGALCTLTLRGR</sequence>
<gene>
    <name evidence="5" type="ORF">KP79_PYT07749</name>
</gene>
<dbReference type="PANTHER" id="PTHR24293:SF0">
    <property type="entry name" value="CYP46A1 PROTEIN-RELATED"/>
    <property type="match status" value="1"/>
</dbReference>
<dbReference type="PRINTS" id="PR00463">
    <property type="entry name" value="EP450I"/>
</dbReference>
<keyword evidence="3" id="KW-0560">Oxidoreductase</keyword>
<comment type="cofactor">
    <cofactor evidence="2">
        <name>heme</name>
        <dbReference type="ChEBI" id="CHEBI:30413"/>
    </cofactor>
</comment>
<dbReference type="InterPro" id="IPR002401">
    <property type="entry name" value="Cyt_P450_E_grp-I"/>
</dbReference>
<dbReference type="PROSITE" id="PS00086">
    <property type="entry name" value="CYTOCHROME_P450"/>
    <property type="match status" value="1"/>
</dbReference>
<dbReference type="GO" id="GO:0020037">
    <property type="term" value="F:heme binding"/>
    <property type="evidence" value="ECO:0007669"/>
    <property type="project" value="InterPro"/>
</dbReference>
<evidence type="ECO:0000256" key="4">
    <source>
        <dbReference type="SAM" id="SignalP"/>
    </source>
</evidence>
<reference evidence="5 6" key="1">
    <citation type="journal article" date="2017" name="Nat. Ecol. Evol.">
        <title>Scallop genome provides insights into evolution of bilaterian karyotype and development.</title>
        <authorList>
            <person name="Wang S."/>
            <person name="Zhang J."/>
            <person name="Jiao W."/>
            <person name="Li J."/>
            <person name="Xun X."/>
            <person name="Sun Y."/>
            <person name="Guo X."/>
            <person name="Huan P."/>
            <person name="Dong B."/>
            <person name="Zhang L."/>
            <person name="Hu X."/>
            <person name="Sun X."/>
            <person name="Wang J."/>
            <person name="Zhao C."/>
            <person name="Wang Y."/>
            <person name="Wang D."/>
            <person name="Huang X."/>
            <person name="Wang R."/>
            <person name="Lv J."/>
            <person name="Li Y."/>
            <person name="Zhang Z."/>
            <person name="Liu B."/>
            <person name="Lu W."/>
            <person name="Hui Y."/>
            <person name="Liang J."/>
            <person name="Zhou Z."/>
            <person name="Hou R."/>
            <person name="Li X."/>
            <person name="Liu Y."/>
            <person name="Li H."/>
            <person name="Ning X."/>
            <person name="Lin Y."/>
            <person name="Zhao L."/>
            <person name="Xing Q."/>
            <person name="Dou J."/>
            <person name="Li Y."/>
            <person name="Mao J."/>
            <person name="Guo H."/>
            <person name="Dou H."/>
            <person name="Li T."/>
            <person name="Mu C."/>
            <person name="Jiang W."/>
            <person name="Fu Q."/>
            <person name="Fu X."/>
            <person name="Miao Y."/>
            <person name="Liu J."/>
            <person name="Yu Q."/>
            <person name="Li R."/>
            <person name="Liao H."/>
            <person name="Li X."/>
            <person name="Kong Y."/>
            <person name="Jiang Z."/>
            <person name="Chourrout D."/>
            <person name="Li R."/>
            <person name="Bao Z."/>
        </authorList>
    </citation>
    <scope>NUCLEOTIDE SEQUENCE [LARGE SCALE GENOMIC DNA]</scope>
    <source>
        <strain evidence="5 6">PY_sf001</strain>
    </source>
</reference>
<dbReference type="InterPro" id="IPR001128">
    <property type="entry name" value="Cyt_P450"/>
</dbReference>
<keyword evidence="2 3" id="KW-0349">Heme</keyword>
<dbReference type="GO" id="GO:0006707">
    <property type="term" value="P:cholesterol catabolic process"/>
    <property type="evidence" value="ECO:0007669"/>
    <property type="project" value="InterPro"/>
</dbReference>
<dbReference type="AlphaFoldDB" id="A0A210R0S6"/>
<feature type="binding site" description="axial binding residue" evidence="2">
    <location>
        <position position="443"/>
    </location>
    <ligand>
        <name>heme</name>
        <dbReference type="ChEBI" id="CHEBI:30413"/>
    </ligand>
    <ligandPart>
        <name>Fe</name>
        <dbReference type="ChEBI" id="CHEBI:18248"/>
    </ligandPart>
</feature>
<dbReference type="STRING" id="6573.A0A210R0S6"/>
<name>A0A210R0S6_MIZYE</name>
<dbReference type="SUPFAM" id="SSF48264">
    <property type="entry name" value="Cytochrome P450"/>
    <property type="match status" value="1"/>
</dbReference>
<keyword evidence="2 3" id="KW-0408">Iron</keyword>
<comment type="caution">
    <text evidence="5">The sequence shown here is derived from an EMBL/GenBank/DDBJ whole genome shotgun (WGS) entry which is preliminary data.</text>
</comment>
<feature type="signal peptide" evidence="4">
    <location>
        <begin position="1"/>
        <end position="18"/>
    </location>
</feature>
<dbReference type="InterPro" id="IPR036396">
    <property type="entry name" value="Cyt_P450_sf"/>
</dbReference>
<protein>
    <submittedName>
        <fullName evidence="5">Cholesterol 24-hydroxylase</fullName>
    </submittedName>
</protein>
<comment type="similarity">
    <text evidence="1 3">Belongs to the cytochrome P450 family.</text>
</comment>
<dbReference type="CDD" id="cd20613">
    <property type="entry name" value="CYP46A1-like"/>
    <property type="match status" value="1"/>
</dbReference>
<dbReference type="OrthoDB" id="6065449at2759"/>
<accession>A0A210R0S6</accession>
<dbReference type="Pfam" id="PF00067">
    <property type="entry name" value="p450"/>
    <property type="match status" value="1"/>
</dbReference>
<evidence type="ECO:0000256" key="3">
    <source>
        <dbReference type="RuleBase" id="RU000461"/>
    </source>
</evidence>